<dbReference type="PROSITE" id="PS51123">
    <property type="entry name" value="OMPA_2"/>
    <property type="match status" value="1"/>
</dbReference>
<reference evidence="7 8" key="1">
    <citation type="submission" date="2020-06" db="EMBL/GenBank/DDBJ databases">
        <authorList>
            <person name="Scott K."/>
        </authorList>
    </citation>
    <scope>NUCLEOTIDE SEQUENCE [LARGE SCALE GENOMIC DNA]</scope>
    <source>
        <strain evidence="7 8">HH1</strain>
    </source>
</reference>
<evidence type="ECO:0000256" key="4">
    <source>
        <dbReference type="PROSITE-ProRule" id="PRU00473"/>
    </source>
</evidence>
<dbReference type="PRINTS" id="PR01021">
    <property type="entry name" value="OMPADOMAIN"/>
</dbReference>
<evidence type="ECO:0000256" key="1">
    <source>
        <dbReference type="ARBA" id="ARBA00004442"/>
    </source>
</evidence>
<feature type="compositionally biased region" description="Low complexity" evidence="5">
    <location>
        <begin position="43"/>
        <end position="60"/>
    </location>
</feature>
<keyword evidence="3" id="KW-0998">Cell outer membrane</keyword>
<dbReference type="Pfam" id="PF00691">
    <property type="entry name" value="OmpA"/>
    <property type="match status" value="1"/>
</dbReference>
<dbReference type="InterPro" id="IPR006664">
    <property type="entry name" value="OMP_bac"/>
</dbReference>
<reference evidence="7 8" key="2">
    <citation type="submission" date="2020-11" db="EMBL/GenBank/DDBJ databases">
        <title>Sulfur oxidizing isolate from Hospital Hole Sinkhole.</title>
        <authorList>
            <person name="Scott K.M."/>
        </authorList>
    </citation>
    <scope>NUCLEOTIDE SEQUENCE [LARGE SCALE GENOMIC DNA]</scope>
    <source>
        <strain evidence="7 8">HH1</strain>
    </source>
</reference>
<dbReference type="PANTHER" id="PTHR30329">
    <property type="entry name" value="STATOR ELEMENT OF FLAGELLAR MOTOR COMPLEX"/>
    <property type="match status" value="1"/>
</dbReference>
<accession>A0ABS0BY51</accession>
<evidence type="ECO:0000313" key="7">
    <source>
        <dbReference type="EMBL" id="MBF6058028.1"/>
    </source>
</evidence>
<dbReference type="Gene3D" id="3.30.1330.60">
    <property type="entry name" value="OmpA-like domain"/>
    <property type="match status" value="1"/>
</dbReference>
<comment type="caution">
    <text evidence="7">The sequence shown here is derived from an EMBL/GenBank/DDBJ whole genome shotgun (WGS) entry which is preliminary data.</text>
</comment>
<evidence type="ECO:0000259" key="6">
    <source>
        <dbReference type="PROSITE" id="PS51123"/>
    </source>
</evidence>
<proteinExistence type="predicted"/>
<keyword evidence="2 4" id="KW-0472">Membrane</keyword>
<protein>
    <submittedName>
        <fullName evidence="7">OmpA family protein</fullName>
    </submittedName>
</protein>
<dbReference type="PANTHER" id="PTHR30329:SF21">
    <property type="entry name" value="LIPOPROTEIN YIAD-RELATED"/>
    <property type="match status" value="1"/>
</dbReference>
<comment type="subcellular location">
    <subcellularLocation>
        <location evidence="1">Cell outer membrane</location>
    </subcellularLocation>
</comment>
<dbReference type="Proteomes" id="UP001193680">
    <property type="component" value="Unassembled WGS sequence"/>
</dbReference>
<dbReference type="EMBL" id="JACBGI020000010">
    <property type="protein sequence ID" value="MBF6058028.1"/>
    <property type="molecule type" value="Genomic_DNA"/>
</dbReference>
<gene>
    <name evidence="7" type="ORF">H8792_006700</name>
</gene>
<evidence type="ECO:0000256" key="2">
    <source>
        <dbReference type="ARBA" id="ARBA00023136"/>
    </source>
</evidence>
<keyword evidence="8" id="KW-1185">Reference proteome</keyword>
<dbReference type="InterPro" id="IPR006665">
    <property type="entry name" value="OmpA-like"/>
</dbReference>
<dbReference type="InterPro" id="IPR036737">
    <property type="entry name" value="OmpA-like_sf"/>
</dbReference>
<dbReference type="InterPro" id="IPR006690">
    <property type="entry name" value="OMPA-like_CS"/>
</dbReference>
<feature type="compositionally biased region" description="Polar residues" evidence="5">
    <location>
        <begin position="1"/>
        <end position="11"/>
    </location>
</feature>
<evidence type="ECO:0000256" key="5">
    <source>
        <dbReference type="SAM" id="MobiDB-lite"/>
    </source>
</evidence>
<organism evidence="7 8">
    <name type="scientific">Thiomicrorhabdus heinhorstiae</name>
    <dbReference type="NCBI Taxonomy" id="2748010"/>
    <lineage>
        <taxon>Bacteria</taxon>
        <taxon>Pseudomonadati</taxon>
        <taxon>Pseudomonadota</taxon>
        <taxon>Gammaproteobacteria</taxon>
        <taxon>Thiotrichales</taxon>
        <taxon>Piscirickettsiaceae</taxon>
        <taxon>Thiomicrorhabdus</taxon>
    </lineage>
</organism>
<name>A0ABS0BY51_9GAMM</name>
<dbReference type="InterPro" id="IPR050330">
    <property type="entry name" value="Bact_OuterMem_StrucFunc"/>
</dbReference>
<dbReference type="SUPFAM" id="SSF103088">
    <property type="entry name" value="OmpA-like"/>
    <property type="match status" value="1"/>
</dbReference>
<feature type="domain" description="OmpA-like" evidence="6">
    <location>
        <begin position="63"/>
        <end position="177"/>
    </location>
</feature>
<evidence type="ECO:0000256" key="3">
    <source>
        <dbReference type="ARBA" id="ARBA00023237"/>
    </source>
</evidence>
<evidence type="ECO:0000313" key="8">
    <source>
        <dbReference type="Proteomes" id="UP001193680"/>
    </source>
</evidence>
<dbReference type="PROSITE" id="PS01068">
    <property type="entry name" value="OMPA_1"/>
    <property type="match status" value="1"/>
</dbReference>
<sequence>MQPDANQTGTEVQGAGNGTNPDGVALGEGQTGSGDSNGVEVLSAGQGSAGAGDQIGAQDGNGMQDMAEVYSPIVYFDYDQYALDDKDIDIVKHYATEFLATPGKNMVLKGHTDERGSPEYNLALGEKRAKAVEEAMMLFGVPASSMEVISFGEEQPANPESNETAWQENRRVEIVIR</sequence>
<dbReference type="CDD" id="cd07185">
    <property type="entry name" value="OmpA_C-like"/>
    <property type="match status" value="1"/>
</dbReference>
<feature type="region of interest" description="Disordered" evidence="5">
    <location>
        <begin position="1"/>
        <end position="60"/>
    </location>
</feature>